<dbReference type="Gene3D" id="1.10.357.140">
    <property type="entry name" value="UbiA prenyltransferase"/>
    <property type="match status" value="1"/>
</dbReference>
<evidence type="ECO:0000256" key="1">
    <source>
        <dbReference type="ARBA" id="ARBA00001946"/>
    </source>
</evidence>
<evidence type="ECO:0000256" key="3">
    <source>
        <dbReference type="ARBA" id="ARBA00004721"/>
    </source>
</evidence>
<dbReference type="InterPro" id="IPR030470">
    <property type="entry name" value="UbiA_prenylTrfase_CS"/>
</dbReference>
<comment type="cofactor">
    <cofactor evidence="1">
        <name>Mg(2+)</name>
        <dbReference type="ChEBI" id="CHEBI:18420"/>
    </cofactor>
</comment>
<gene>
    <name evidence="11" type="primary">PGT-2</name>
    <name evidence="11" type="ORF">CTA1_9069</name>
</gene>
<feature type="region of interest" description="Disordered" evidence="9">
    <location>
        <begin position="529"/>
        <end position="553"/>
    </location>
</feature>
<sequence>MPFDFKAYDAKCLGLTAEELQREWEHYTRLISGASTSTAVSGLAIPFTLGVSTVGIAMAAPAIHNARRKRDIIERHLRSHGAAHVTRKRDVLGSMAVSGTIGVVTLGVGTAGADAIATAGAEHGVAAVVENDTAVKVVTHAALDGAGVALEHAHTSRLKKKDAFKAFRAAGVFRAVRDAKAAEHHAQSHQQHQHQHQQQYQQHQPFYPYSQSQPPQYHLPAPPYQPATSTGLPPSQPSSPYAPSLVTTYNNPVYQDEKQGYHPTVLTNQPPAQQHSHEPHSYTVQAPPPHEHAGQTSTLSPATGPQHQQQHQAQVPPPPSPRPVSTYTPATPSQGPPAYGYQQQHAYNPAPAYGYPLPPPPPPPPGSPPQQSQHGYQPMAVHHQHHHPPPPPPPPPPSYPPPASNAAYIPPPQQQKAPEPQYAPVPIPAAYNLTPDHTAHQQHPPTPVQVQQGYQQPAPQPYHQQPYHPQPYHPQQQQQQQQQTYNPLPTPVSPPNSAPAAAQAQGASGYFSAVTAPQQQQHAAYDPQKWNAPYTPAATPGTPYMPQASPAQPAYPAGGTVAGPAPAIVLFGLVVLVVLAVVLVVLAVVVHPPLGALPTMLFQTVSHAIALYRIEQSTKQCKEIYSGKPKPEKVTLLWHLVTLSRFNKYNPLFTTFAGVWSVLLAGASELANPNTTIQPSFIFRQAALCFLAAYLFCGAGMVWNDWVDRDIDAKVTRTKDRPLAAGTVTTVDAMLWMVLQMLMSLALVHNMLDGKDVFRHMFPVVVASALYPYGKRPMALKLRIYPQYILGFTIAWPAVLGRSAIRGRYESVGDSVGYCLPLCCMVFFWILYLNTAYSYQDVVDDQKINVHSFYTVGGRHFHRFLVVLVSPVLMCMPLYILRFGSPWLWLSWLGVWTASFAAQLAHFDPDRPAGGGGVHKSNFVLGVWTIAACAVQVFLSDRRGG</sequence>
<dbReference type="GO" id="GO:0005886">
    <property type="term" value="C:plasma membrane"/>
    <property type="evidence" value="ECO:0007669"/>
    <property type="project" value="TreeGrafter"/>
</dbReference>
<feature type="transmembrane region" description="Helical" evidence="10">
    <location>
        <begin position="887"/>
        <end position="907"/>
    </location>
</feature>
<dbReference type="InterPro" id="IPR039653">
    <property type="entry name" value="Prenyltransferase"/>
</dbReference>
<feature type="transmembrane region" description="Helical" evidence="10">
    <location>
        <begin position="652"/>
        <end position="670"/>
    </location>
</feature>
<evidence type="ECO:0000256" key="5">
    <source>
        <dbReference type="ARBA" id="ARBA00022679"/>
    </source>
</evidence>
<feature type="compositionally biased region" description="Low complexity" evidence="9">
    <location>
        <begin position="473"/>
        <end position="487"/>
    </location>
</feature>
<keyword evidence="6 10" id="KW-0812">Transmembrane</keyword>
<feature type="compositionally biased region" description="Pro residues" evidence="9">
    <location>
        <begin position="389"/>
        <end position="413"/>
    </location>
</feature>
<keyword evidence="12" id="KW-1185">Reference proteome</keyword>
<keyword evidence="5 11" id="KW-0808">Transferase</keyword>
<name>A0A4U6XN71_9PEZI</name>
<comment type="caution">
    <text evidence="11">The sequence shown here is derived from an EMBL/GenBank/DDBJ whole genome shotgun (WGS) entry which is preliminary data.</text>
</comment>
<dbReference type="InterPro" id="IPR000537">
    <property type="entry name" value="UbiA_prenyltransferase"/>
</dbReference>
<dbReference type="STRING" id="1306861.A0A4U6XN71"/>
<dbReference type="EMBL" id="PJEX01000049">
    <property type="protein sequence ID" value="TKW57142.1"/>
    <property type="molecule type" value="Genomic_DNA"/>
</dbReference>
<evidence type="ECO:0000256" key="7">
    <source>
        <dbReference type="ARBA" id="ARBA00022989"/>
    </source>
</evidence>
<comment type="pathway">
    <text evidence="3">Secondary metabolite biosynthesis; terpenoid biosynthesis.</text>
</comment>
<feature type="transmembrane region" description="Helical" evidence="10">
    <location>
        <begin position="682"/>
        <end position="703"/>
    </location>
</feature>
<feature type="transmembrane region" description="Helical" evidence="10">
    <location>
        <begin position="817"/>
        <end position="840"/>
    </location>
</feature>
<evidence type="ECO:0000256" key="6">
    <source>
        <dbReference type="ARBA" id="ARBA00022692"/>
    </source>
</evidence>
<reference evidence="11 12" key="1">
    <citation type="journal article" date="2019" name="PLoS ONE">
        <title>Comparative genome analysis indicates high evolutionary potential of pathogenicity genes in Colletotrichum tanaceti.</title>
        <authorList>
            <person name="Lelwala R.V."/>
            <person name="Korhonen P.K."/>
            <person name="Young N.D."/>
            <person name="Scott J.B."/>
            <person name="Ades P.A."/>
            <person name="Gasser R.B."/>
            <person name="Taylor P.W.J."/>
        </authorList>
    </citation>
    <scope>NUCLEOTIDE SEQUENCE [LARGE SCALE GENOMIC DNA]</scope>
    <source>
        <strain evidence="11">BRIP57314</strain>
    </source>
</reference>
<dbReference type="CDD" id="cd13959">
    <property type="entry name" value="PT_UbiA_COQ2"/>
    <property type="match status" value="1"/>
</dbReference>
<dbReference type="InterPro" id="IPR044878">
    <property type="entry name" value="UbiA_sf"/>
</dbReference>
<feature type="compositionally biased region" description="Pro residues" evidence="9">
    <location>
        <begin position="356"/>
        <end position="368"/>
    </location>
</feature>
<feature type="compositionally biased region" description="Polar residues" evidence="9">
    <location>
        <begin position="265"/>
        <end position="274"/>
    </location>
</feature>
<dbReference type="PROSITE" id="PS00943">
    <property type="entry name" value="UBIA"/>
    <property type="match status" value="1"/>
</dbReference>
<protein>
    <submittedName>
        <fullName evidence="11">4-hydroxybenzoate geranyltransferase 2</fullName>
    </submittedName>
</protein>
<feature type="region of interest" description="Disordered" evidence="9">
    <location>
        <begin position="262"/>
        <end position="505"/>
    </location>
</feature>
<feature type="transmembrane region" description="Helical" evidence="10">
    <location>
        <begin position="919"/>
        <end position="939"/>
    </location>
</feature>
<evidence type="ECO:0000256" key="9">
    <source>
        <dbReference type="SAM" id="MobiDB-lite"/>
    </source>
</evidence>
<evidence type="ECO:0000256" key="10">
    <source>
        <dbReference type="SAM" id="Phobius"/>
    </source>
</evidence>
<evidence type="ECO:0000256" key="2">
    <source>
        <dbReference type="ARBA" id="ARBA00004141"/>
    </source>
</evidence>
<feature type="compositionally biased region" description="Low complexity" evidence="9">
    <location>
        <begin position="448"/>
        <end position="467"/>
    </location>
</feature>
<accession>A0A4U6XN71</accession>
<dbReference type="UniPathway" id="UPA00213"/>
<proteinExistence type="inferred from homology"/>
<feature type="compositionally biased region" description="Low complexity" evidence="9">
    <location>
        <begin position="301"/>
        <end position="314"/>
    </location>
</feature>
<evidence type="ECO:0000313" key="12">
    <source>
        <dbReference type="Proteomes" id="UP000310108"/>
    </source>
</evidence>
<feature type="transmembrane region" description="Helical" evidence="10">
    <location>
        <begin position="785"/>
        <end position="805"/>
    </location>
</feature>
<feature type="compositionally biased region" description="Pro residues" evidence="9">
    <location>
        <begin position="488"/>
        <end position="497"/>
    </location>
</feature>
<dbReference type="AlphaFoldDB" id="A0A4U6XN71"/>
<dbReference type="PANTHER" id="PTHR11048:SF28">
    <property type="entry name" value="4-HYDROXYBENZOATE POLYPRENYLTRANSFERASE, MITOCHONDRIAL"/>
    <property type="match status" value="1"/>
</dbReference>
<evidence type="ECO:0000256" key="8">
    <source>
        <dbReference type="ARBA" id="ARBA00023136"/>
    </source>
</evidence>
<comment type="subcellular location">
    <subcellularLocation>
        <location evidence="2">Membrane</location>
        <topology evidence="2">Multi-pass membrane protein</topology>
    </subcellularLocation>
</comment>
<dbReference type="FunFam" id="1.10.357.140:FF:000008">
    <property type="entry name" value="4-hydroxybenzoate octaprenyltransferase"/>
    <property type="match status" value="1"/>
</dbReference>
<keyword evidence="7 10" id="KW-1133">Transmembrane helix</keyword>
<dbReference type="Pfam" id="PF01040">
    <property type="entry name" value="UbiA"/>
    <property type="match status" value="1"/>
</dbReference>
<dbReference type="Proteomes" id="UP000310108">
    <property type="component" value="Unassembled WGS sequence"/>
</dbReference>
<feature type="compositionally biased region" description="Low complexity" evidence="9">
    <location>
        <begin position="532"/>
        <end position="553"/>
    </location>
</feature>
<comment type="similarity">
    <text evidence="4">Belongs to the UbiA prenyltransferase family.</text>
</comment>
<feature type="transmembrane region" description="Helical" evidence="10">
    <location>
        <begin position="43"/>
        <end position="63"/>
    </location>
</feature>
<feature type="compositionally biased region" description="Low complexity" evidence="9">
    <location>
        <begin position="369"/>
        <end position="378"/>
    </location>
</feature>
<dbReference type="PANTHER" id="PTHR11048">
    <property type="entry name" value="PRENYLTRANSFERASES"/>
    <property type="match status" value="1"/>
</dbReference>
<feature type="transmembrane region" description="Helical" evidence="10">
    <location>
        <begin position="568"/>
        <end position="590"/>
    </location>
</feature>
<evidence type="ECO:0000256" key="4">
    <source>
        <dbReference type="ARBA" id="ARBA00005985"/>
    </source>
</evidence>
<feature type="region of interest" description="Disordered" evidence="9">
    <location>
        <begin position="178"/>
        <end position="247"/>
    </location>
</feature>
<dbReference type="GO" id="GO:0016765">
    <property type="term" value="F:transferase activity, transferring alkyl or aryl (other than methyl) groups"/>
    <property type="evidence" value="ECO:0007669"/>
    <property type="project" value="InterPro"/>
</dbReference>
<dbReference type="Gene3D" id="1.20.120.1780">
    <property type="entry name" value="UbiA prenyltransferase"/>
    <property type="match status" value="1"/>
</dbReference>
<evidence type="ECO:0000313" key="11">
    <source>
        <dbReference type="EMBL" id="TKW57142.1"/>
    </source>
</evidence>
<dbReference type="GO" id="GO:0016114">
    <property type="term" value="P:terpenoid biosynthetic process"/>
    <property type="evidence" value="ECO:0007669"/>
    <property type="project" value="UniProtKB-UniPathway"/>
</dbReference>
<feature type="compositionally biased region" description="Low complexity" evidence="9">
    <location>
        <begin position="196"/>
        <end position="218"/>
    </location>
</feature>
<feature type="transmembrane region" description="Helical" evidence="10">
    <location>
        <begin position="723"/>
        <end position="745"/>
    </location>
</feature>
<feature type="transmembrane region" description="Helical" evidence="10">
    <location>
        <begin position="860"/>
        <end position="880"/>
    </location>
</feature>
<organism evidence="11 12">
    <name type="scientific">Colletotrichum tanaceti</name>
    <dbReference type="NCBI Taxonomy" id="1306861"/>
    <lineage>
        <taxon>Eukaryota</taxon>
        <taxon>Fungi</taxon>
        <taxon>Dikarya</taxon>
        <taxon>Ascomycota</taxon>
        <taxon>Pezizomycotina</taxon>
        <taxon>Sordariomycetes</taxon>
        <taxon>Hypocreomycetidae</taxon>
        <taxon>Glomerellales</taxon>
        <taxon>Glomerellaceae</taxon>
        <taxon>Colletotrichum</taxon>
        <taxon>Colletotrichum destructivum species complex</taxon>
    </lineage>
</organism>
<keyword evidence="8 10" id="KW-0472">Membrane</keyword>